<dbReference type="RefSeq" id="WP_077416480.1">
    <property type="nucleotide sequence ID" value="NZ_MLHJ01000054.1"/>
</dbReference>
<dbReference type="InterPro" id="IPR045057">
    <property type="entry name" value="Gcn5-rel_NAT"/>
</dbReference>
<feature type="domain" description="N-acetyltransferase" evidence="1">
    <location>
        <begin position="1"/>
        <end position="95"/>
    </location>
</feature>
<dbReference type="CDD" id="cd04301">
    <property type="entry name" value="NAT_SF"/>
    <property type="match status" value="1"/>
</dbReference>
<dbReference type="PANTHER" id="PTHR31435">
    <property type="entry name" value="PROTEIN NATD1"/>
    <property type="match status" value="1"/>
</dbReference>
<comment type="caution">
    <text evidence="3">The sequence shown here is derived from an EMBL/GenBank/DDBJ whole genome shotgun (WGS) entry which is preliminary data.</text>
</comment>
<evidence type="ECO:0000259" key="1">
    <source>
        <dbReference type="PROSITE" id="PS51186"/>
    </source>
</evidence>
<dbReference type="Pfam" id="PF14542">
    <property type="entry name" value="Acetyltransf_CG"/>
    <property type="match status" value="1"/>
</dbReference>
<evidence type="ECO:0000259" key="2">
    <source>
        <dbReference type="PROSITE" id="PS51729"/>
    </source>
</evidence>
<name>A0A1V3ILG6_9PAST</name>
<evidence type="ECO:0000313" key="3">
    <source>
        <dbReference type="EMBL" id="OOF42667.1"/>
    </source>
</evidence>
<dbReference type="PANTHER" id="PTHR31435:SF10">
    <property type="entry name" value="BSR4717 PROTEIN"/>
    <property type="match status" value="1"/>
</dbReference>
<organism evidence="3 4">
    <name type="scientific">Rodentibacter rarus</name>
    <dbReference type="NCBI Taxonomy" id="1908260"/>
    <lineage>
        <taxon>Bacteria</taxon>
        <taxon>Pseudomonadati</taxon>
        <taxon>Pseudomonadota</taxon>
        <taxon>Gammaproteobacteria</taxon>
        <taxon>Pasteurellales</taxon>
        <taxon>Pasteurellaceae</taxon>
        <taxon>Rodentibacter</taxon>
    </lineage>
</organism>
<dbReference type="InterPro" id="IPR000182">
    <property type="entry name" value="GNAT_dom"/>
</dbReference>
<sequence length="95" mass="10591">MFSVEQKDDGKHGAFIAKEGNVQAGEMTYTWAGEKMFIIDHTGVEEGFNGRGVGRTMLDQAVKFAREKQVKILPLCPYAKSVFVKDESIRDVLHG</sequence>
<dbReference type="SUPFAM" id="SSF55729">
    <property type="entry name" value="Acyl-CoA N-acyltransferases (Nat)"/>
    <property type="match status" value="1"/>
</dbReference>
<feature type="domain" description="N-acetyltransferase" evidence="2">
    <location>
        <begin position="7"/>
        <end position="94"/>
    </location>
</feature>
<protein>
    <submittedName>
        <fullName evidence="3">GNAT family N-acetyltransferase</fullName>
    </submittedName>
</protein>
<dbReference type="AlphaFoldDB" id="A0A1V3ILG6"/>
<dbReference type="GO" id="GO:0016747">
    <property type="term" value="F:acyltransferase activity, transferring groups other than amino-acyl groups"/>
    <property type="evidence" value="ECO:0007669"/>
    <property type="project" value="InterPro"/>
</dbReference>
<reference evidence="3 4" key="1">
    <citation type="submission" date="2016-10" db="EMBL/GenBank/DDBJ databases">
        <title>Rodentibacter gen. nov. and new species.</title>
        <authorList>
            <person name="Christensen H."/>
        </authorList>
    </citation>
    <scope>NUCLEOTIDE SEQUENCE [LARGE SCALE GENOMIC DNA]</scope>
    <source>
        <strain evidence="3 4">CCUG17206</strain>
    </source>
</reference>
<dbReference type="EMBL" id="MLHJ01000054">
    <property type="protein sequence ID" value="OOF42667.1"/>
    <property type="molecule type" value="Genomic_DNA"/>
</dbReference>
<keyword evidence="4" id="KW-1185">Reference proteome</keyword>
<dbReference type="PROSITE" id="PS51186">
    <property type="entry name" value="GNAT"/>
    <property type="match status" value="1"/>
</dbReference>
<dbReference type="OrthoDB" id="9800945at2"/>
<dbReference type="PROSITE" id="PS51729">
    <property type="entry name" value="GNAT_YJDJ"/>
    <property type="match status" value="1"/>
</dbReference>
<keyword evidence="3" id="KW-0808">Transferase</keyword>
<dbReference type="Gene3D" id="3.40.630.30">
    <property type="match status" value="1"/>
</dbReference>
<accession>A0A1V3ILG6</accession>
<dbReference type="InterPro" id="IPR016181">
    <property type="entry name" value="Acyl_CoA_acyltransferase"/>
</dbReference>
<evidence type="ECO:0000313" key="4">
    <source>
        <dbReference type="Proteomes" id="UP000189433"/>
    </source>
</evidence>
<gene>
    <name evidence="3" type="ORF">BKK50_06405</name>
</gene>
<dbReference type="STRING" id="1908260.BKK50_06405"/>
<proteinExistence type="predicted"/>
<dbReference type="InterPro" id="IPR031165">
    <property type="entry name" value="GNAT_YJDJ"/>
</dbReference>
<dbReference type="Proteomes" id="UP000189433">
    <property type="component" value="Unassembled WGS sequence"/>
</dbReference>